<feature type="transmembrane region" description="Helical" evidence="1">
    <location>
        <begin position="72"/>
        <end position="90"/>
    </location>
</feature>
<proteinExistence type="predicted"/>
<sequence length="267" mass="28789">MKRHLVLFATASRYELVAHARNRFAMLLVAAFIPTWSAVARFVVPDTPARFRLRATGAIVAPPGNELTQITGAINAVTLITGFMMFAASFSSGPFDHRLALAGYPRTHLVLAKTAALTVASALISVYATAVTSLSWMPRQPLLLAAALFCAAMTYGTLGVVFGSLLHREVEGMFALIMTSVLDISLQNPVISSSANSAAIRYLPSYGVMQSAMATGFTSTPVLSYLAIQLTWFIAVALITLLAFHRRTRNTLPKHHPARRVTAQPAD</sequence>
<protein>
    <submittedName>
        <fullName evidence="2">ABC transporter permease</fullName>
    </submittedName>
</protein>
<dbReference type="AlphaFoldDB" id="A0AAU2VFA4"/>
<feature type="transmembrane region" description="Helical" evidence="1">
    <location>
        <begin position="110"/>
        <end position="130"/>
    </location>
</feature>
<gene>
    <name evidence="2" type="ORF">OG549_38310</name>
</gene>
<evidence type="ECO:0000256" key="1">
    <source>
        <dbReference type="SAM" id="Phobius"/>
    </source>
</evidence>
<keyword evidence="1" id="KW-0472">Membrane</keyword>
<accession>A0AAU2VFA4</accession>
<feature type="transmembrane region" description="Helical" evidence="1">
    <location>
        <begin position="23"/>
        <end position="44"/>
    </location>
</feature>
<name>A0AAU2VFA4_9ACTN</name>
<keyword evidence="1" id="KW-1133">Transmembrane helix</keyword>
<reference evidence="2" key="1">
    <citation type="submission" date="2022-10" db="EMBL/GenBank/DDBJ databases">
        <title>The complete genomes of actinobacterial strains from the NBC collection.</title>
        <authorList>
            <person name="Joergensen T.S."/>
            <person name="Alvarez Arevalo M."/>
            <person name="Sterndorff E.B."/>
            <person name="Faurdal D."/>
            <person name="Vuksanovic O."/>
            <person name="Mourched A.-S."/>
            <person name="Charusanti P."/>
            <person name="Shaw S."/>
            <person name="Blin K."/>
            <person name="Weber T."/>
        </authorList>
    </citation>
    <scope>NUCLEOTIDE SEQUENCE</scope>
    <source>
        <strain evidence="2">NBC_00003</strain>
    </source>
</reference>
<dbReference type="EMBL" id="CP108318">
    <property type="protein sequence ID" value="WTW66027.1"/>
    <property type="molecule type" value="Genomic_DNA"/>
</dbReference>
<organism evidence="2">
    <name type="scientific">Streptomyces sp. NBC_00003</name>
    <dbReference type="NCBI Taxonomy" id="2903608"/>
    <lineage>
        <taxon>Bacteria</taxon>
        <taxon>Bacillati</taxon>
        <taxon>Actinomycetota</taxon>
        <taxon>Actinomycetes</taxon>
        <taxon>Kitasatosporales</taxon>
        <taxon>Streptomycetaceae</taxon>
        <taxon>Streptomyces</taxon>
    </lineage>
</organism>
<feature type="transmembrane region" description="Helical" evidence="1">
    <location>
        <begin position="142"/>
        <end position="166"/>
    </location>
</feature>
<keyword evidence="1" id="KW-0812">Transmembrane</keyword>
<evidence type="ECO:0000313" key="2">
    <source>
        <dbReference type="EMBL" id="WTW66027.1"/>
    </source>
</evidence>
<feature type="transmembrane region" description="Helical" evidence="1">
    <location>
        <begin position="222"/>
        <end position="244"/>
    </location>
</feature>